<comment type="caution">
    <text evidence="1">The sequence shown here is derived from an EMBL/GenBank/DDBJ whole genome shotgun (WGS) entry which is preliminary data.</text>
</comment>
<protein>
    <submittedName>
        <fullName evidence="1">Uncharacterized protein</fullName>
    </submittedName>
</protein>
<keyword evidence="2" id="KW-1185">Reference proteome</keyword>
<evidence type="ECO:0000313" key="2">
    <source>
        <dbReference type="Proteomes" id="UP000796880"/>
    </source>
</evidence>
<proteinExistence type="predicted"/>
<dbReference type="AlphaFoldDB" id="A0A8K0MGS6"/>
<evidence type="ECO:0000313" key="1">
    <source>
        <dbReference type="EMBL" id="KAF3445341.1"/>
    </source>
</evidence>
<dbReference type="EMBL" id="VOIH02000005">
    <property type="protein sequence ID" value="KAF3445341.1"/>
    <property type="molecule type" value="Genomic_DNA"/>
</dbReference>
<dbReference type="Proteomes" id="UP000796880">
    <property type="component" value="Unassembled WGS sequence"/>
</dbReference>
<organism evidence="1 2">
    <name type="scientific">Rhamnella rubrinervis</name>
    <dbReference type="NCBI Taxonomy" id="2594499"/>
    <lineage>
        <taxon>Eukaryota</taxon>
        <taxon>Viridiplantae</taxon>
        <taxon>Streptophyta</taxon>
        <taxon>Embryophyta</taxon>
        <taxon>Tracheophyta</taxon>
        <taxon>Spermatophyta</taxon>
        <taxon>Magnoliopsida</taxon>
        <taxon>eudicotyledons</taxon>
        <taxon>Gunneridae</taxon>
        <taxon>Pentapetalae</taxon>
        <taxon>rosids</taxon>
        <taxon>fabids</taxon>
        <taxon>Rosales</taxon>
        <taxon>Rhamnaceae</taxon>
        <taxon>rhamnoid group</taxon>
        <taxon>Rhamneae</taxon>
        <taxon>Rhamnella</taxon>
    </lineage>
</organism>
<accession>A0A8K0MGS6</accession>
<gene>
    <name evidence="1" type="ORF">FNV43_RR10517</name>
</gene>
<sequence length="160" mass="18090">MGKIRLNIGRIRSDLAKSGRILAESSRIWRNRVGSGKIRSDIGRIQSNLEKSGRIWRNLIWLNSVGFAQNLVESGQICLIYQSDDPTVGCGRIRSDPPYVTHKWSDSTMVESGRIPKIQPCDGKIMDTFKDGHLCPSLKVITVGYGLIRSDLRWEDHGYF</sequence>
<reference evidence="1" key="1">
    <citation type="submission" date="2020-03" db="EMBL/GenBank/DDBJ databases">
        <title>A high-quality chromosome-level genome assembly of a woody plant with both climbing and erect habits, Rhamnella rubrinervis.</title>
        <authorList>
            <person name="Lu Z."/>
            <person name="Yang Y."/>
            <person name="Zhu X."/>
            <person name="Sun Y."/>
        </authorList>
    </citation>
    <scope>NUCLEOTIDE SEQUENCE</scope>
    <source>
        <strain evidence="1">BYM</strain>
        <tissue evidence="1">Leaf</tissue>
    </source>
</reference>
<name>A0A8K0MGS6_9ROSA</name>